<organism evidence="1 2">
    <name type="scientific">Drosophila rubida</name>
    <dbReference type="NCBI Taxonomy" id="30044"/>
    <lineage>
        <taxon>Eukaryota</taxon>
        <taxon>Metazoa</taxon>
        <taxon>Ecdysozoa</taxon>
        <taxon>Arthropoda</taxon>
        <taxon>Hexapoda</taxon>
        <taxon>Insecta</taxon>
        <taxon>Pterygota</taxon>
        <taxon>Neoptera</taxon>
        <taxon>Endopterygota</taxon>
        <taxon>Diptera</taxon>
        <taxon>Brachycera</taxon>
        <taxon>Muscomorpha</taxon>
        <taxon>Ephydroidea</taxon>
        <taxon>Drosophilidae</taxon>
        <taxon>Drosophila</taxon>
    </lineage>
</organism>
<dbReference type="AlphaFoldDB" id="A0AAD4PRA7"/>
<evidence type="ECO:0000313" key="2">
    <source>
        <dbReference type="Proteomes" id="UP001200034"/>
    </source>
</evidence>
<sequence>MEPMQCEETARVAILELLKQRELFVPSAEDLTLEQLQRIYDGFVVPQPRRHRRERREQQSPGNEMENLMQRIKVVYVAGEKRCSPAVCTSSYNDEAHQFDSFASKRVKHIHEEDVSM</sequence>
<dbReference type="EMBL" id="JAJJHW010000095">
    <property type="protein sequence ID" value="KAH8387685.1"/>
    <property type="molecule type" value="Genomic_DNA"/>
</dbReference>
<dbReference type="Proteomes" id="UP001200034">
    <property type="component" value="Unassembled WGS sequence"/>
</dbReference>
<comment type="caution">
    <text evidence="1">The sequence shown here is derived from an EMBL/GenBank/DDBJ whole genome shotgun (WGS) entry which is preliminary data.</text>
</comment>
<name>A0AAD4PRA7_9MUSC</name>
<protein>
    <recommendedName>
        <fullName evidence="3">Ashwin</fullName>
    </recommendedName>
</protein>
<accession>A0AAD4PRA7</accession>
<evidence type="ECO:0000313" key="1">
    <source>
        <dbReference type="EMBL" id="KAH8387685.1"/>
    </source>
</evidence>
<reference evidence="1" key="1">
    <citation type="journal article" date="2021" name="Mol. Ecol. Resour.">
        <title>Phylogenomic analyses of the genus Drosophila reveals genomic signals of climate adaptation.</title>
        <authorList>
            <person name="Li F."/>
            <person name="Rane R.V."/>
            <person name="Luria V."/>
            <person name="Xiong Z."/>
            <person name="Chen J."/>
            <person name="Li Z."/>
            <person name="Catullo R.A."/>
            <person name="Griffin P.C."/>
            <person name="Schiffer M."/>
            <person name="Pearce S."/>
            <person name="Lee S.F."/>
            <person name="McElroy K."/>
            <person name="Stocker A."/>
            <person name="Shirriffs J."/>
            <person name="Cockerell F."/>
            <person name="Coppin C."/>
            <person name="Sgro C.M."/>
            <person name="Karger A."/>
            <person name="Cain J.W."/>
            <person name="Weber J.A."/>
            <person name="Santpere G."/>
            <person name="Kirschner M.W."/>
            <person name="Hoffmann A.A."/>
            <person name="Oakeshott J.G."/>
            <person name="Zhang G."/>
        </authorList>
    </citation>
    <scope>NUCLEOTIDE SEQUENCE</scope>
    <source>
        <strain evidence="1">BGI-SZ-2011g</strain>
    </source>
</reference>
<keyword evidence="2" id="KW-1185">Reference proteome</keyword>
<proteinExistence type="predicted"/>
<gene>
    <name evidence="1" type="ORF">KR093_008797</name>
</gene>
<evidence type="ECO:0008006" key="3">
    <source>
        <dbReference type="Google" id="ProtNLM"/>
    </source>
</evidence>